<organism evidence="2 4">
    <name type="scientific">Jannaschia seohaensis</name>
    <dbReference type="NCBI Taxonomy" id="475081"/>
    <lineage>
        <taxon>Bacteria</taxon>
        <taxon>Pseudomonadati</taxon>
        <taxon>Pseudomonadota</taxon>
        <taxon>Alphaproteobacteria</taxon>
        <taxon>Rhodobacterales</taxon>
        <taxon>Roseobacteraceae</taxon>
        <taxon>Jannaschia</taxon>
    </lineage>
</organism>
<keyword evidence="3" id="KW-1185">Reference proteome</keyword>
<accession>A0A2Y9A6E2</accession>
<evidence type="ECO:0000313" key="1">
    <source>
        <dbReference type="EMBL" id="PWJ21891.1"/>
    </source>
</evidence>
<dbReference type="OrthoDB" id="4954742at2"/>
<evidence type="ECO:0000313" key="2">
    <source>
        <dbReference type="EMBL" id="SSA38169.1"/>
    </source>
</evidence>
<dbReference type="InterPro" id="IPR009389">
    <property type="entry name" value="DUF1045"/>
</dbReference>
<reference evidence="1 3" key="2">
    <citation type="submission" date="2018-03" db="EMBL/GenBank/DDBJ databases">
        <title>Genomic Encyclopedia of Archaeal and Bacterial Type Strains, Phase II (KMG-II): from individual species to whole genera.</title>
        <authorList>
            <person name="Goeker M."/>
        </authorList>
    </citation>
    <scope>NUCLEOTIDE SEQUENCE [LARGE SCALE GENOMIC DNA]</scope>
    <source>
        <strain evidence="1 3">DSM 25227</strain>
    </source>
</reference>
<dbReference type="AlphaFoldDB" id="A0A2Y9A6E2"/>
<proteinExistence type="predicted"/>
<protein>
    <submittedName>
        <fullName evidence="1">Uncharacterized protein DUF1045</fullName>
    </submittedName>
</protein>
<dbReference type="Pfam" id="PF06299">
    <property type="entry name" value="DUF1045"/>
    <property type="match status" value="1"/>
</dbReference>
<sequence length="211" mass="22558">MDWARYAIYWLPDGPLGRAGAEWLGWDARTGRGEGQHSPARYGFHATIKPPFRLAAGTEADGLVQAARDLAARLAPVALGHLRPARLGRFLALTPEHNPAGLAAAMVEGLDAFRAPPGAEDLARRRASGLSPAQDALLQRWGYPYVMEEFRMHLTLTGPDPAEGRLAEAEAVFGPHAGPHTLSALSLVGQNDQGRFHLIEDLPLGAHSGAA</sequence>
<evidence type="ECO:0000313" key="4">
    <source>
        <dbReference type="Proteomes" id="UP000251571"/>
    </source>
</evidence>
<reference evidence="2 4" key="1">
    <citation type="submission" date="2016-10" db="EMBL/GenBank/DDBJ databases">
        <authorList>
            <person name="Cai Z."/>
        </authorList>
    </citation>
    <scope>NUCLEOTIDE SEQUENCE [LARGE SCALE GENOMIC DNA]</scope>
    <source>
        <strain evidence="2 4">DSM 25227</strain>
    </source>
</reference>
<dbReference type="EMBL" id="UETC01000001">
    <property type="protein sequence ID" value="SSA38169.1"/>
    <property type="molecule type" value="Genomic_DNA"/>
</dbReference>
<dbReference type="Proteomes" id="UP000245839">
    <property type="component" value="Unassembled WGS sequence"/>
</dbReference>
<dbReference type="EMBL" id="QGDJ01000001">
    <property type="protein sequence ID" value="PWJ21891.1"/>
    <property type="molecule type" value="Genomic_DNA"/>
</dbReference>
<gene>
    <name evidence="1" type="ORF">BCF38_101300</name>
    <name evidence="2" type="ORF">SAMN05421539_101300</name>
</gene>
<evidence type="ECO:0000313" key="3">
    <source>
        <dbReference type="Proteomes" id="UP000245839"/>
    </source>
</evidence>
<name>A0A2Y9A6E2_9RHOB</name>
<dbReference type="RefSeq" id="WP_109562499.1">
    <property type="nucleotide sequence ID" value="NZ_QGDJ01000001.1"/>
</dbReference>
<dbReference type="Proteomes" id="UP000251571">
    <property type="component" value="Unassembled WGS sequence"/>
</dbReference>